<organism evidence="3 4">
    <name type="scientific">Armillaria novae-zelandiae</name>
    <dbReference type="NCBI Taxonomy" id="153914"/>
    <lineage>
        <taxon>Eukaryota</taxon>
        <taxon>Fungi</taxon>
        <taxon>Dikarya</taxon>
        <taxon>Basidiomycota</taxon>
        <taxon>Agaricomycotina</taxon>
        <taxon>Agaricomycetes</taxon>
        <taxon>Agaricomycetidae</taxon>
        <taxon>Agaricales</taxon>
        <taxon>Marasmiineae</taxon>
        <taxon>Physalacriaceae</taxon>
        <taxon>Armillaria</taxon>
    </lineage>
</organism>
<keyword evidence="4" id="KW-1185">Reference proteome</keyword>
<evidence type="ECO:0000313" key="4">
    <source>
        <dbReference type="Proteomes" id="UP001175227"/>
    </source>
</evidence>
<dbReference type="InterPro" id="IPR003245">
    <property type="entry name" value="Phytocyanin_dom"/>
</dbReference>
<accession>A0AA39PHM6</accession>
<dbReference type="PANTHER" id="PTHR34883">
    <property type="entry name" value="SERINE-RICH PROTEIN, PUTATIVE-RELATED-RELATED"/>
    <property type="match status" value="1"/>
</dbReference>
<comment type="caution">
    <text evidence="3">The sequence shown here is derived from an EMBL/GenBank/DDBJ whole genome shotgun (WGS) entry which is preliminary data.</text>
</comment>
<dbReference type="Gene3D" id="2.60.40.420">
    <property type="entry name" value="Cupredoxins - blue copper proteins"/>
    <property type="match status" value="1"/>
</dbReference>
<dbReference type="EMBL" id="JAUEPR010000006">
    <property type="protein sequence ID" value="KAK0483921.1"/>
    <property type="molecule type" value="Genomic_DNA"/>
</dbReference>
<dbReference type="CDD" id="cd00920">
    <property type="entry name" value="Cupredoxin"/>
    <property type="match status" value="1"/>
</dbReference>
<sequence length="194" mass="19815">MFFILFAVLVSAVFVSAADHLVTVGDGGALAFNPTNVTALEGDTVTFSFRSNNHSATQSTFASPCNKSGIDSGFVPIASNSTQFGQWSFTVDNTTPLWFFCAQTGHCEAGMVFAVNTTPEKSFQAFLATAQGNGTASSSAGVSSTVVVSSASAGASATASSTANVNTASNGAGPRLRIHSITFSVFALVFGVLL</sequence>
<evidence type="ECO:0000259" key="2">
    <source>
        <dbReference type="Pfam" id="PF02298"/>
    </source>
</evidence>
<keyword evidence="1" id="KW-0732">Signal</keyword>
<dbReference type="SUPFAM" id="SSF49503">
    <property type="entry name" value="Cupredoxins"/>
    <property type="match status" value="1"/>
</dbReference>
<dbReference type="PANTHER" id="PTHR34883:SF15">
    <property type="entry name" value="EXTRACELLULAR SERINE-RICH PROTEIN"/>
    <property type="match status" value="1"/>
</dbReference>
<dbReference type="InterPro" id="IPR052953">
    <property type="entry name" value="Ser-rich/MCO-related"/>
</dbReference>
<evidence type="ECO:0000313" key="3">
    <source>
        <dbReference type="EMBL" id="KAK0483921.1"/>
    </source>
</evidence>
<protein>
    <submittedName>
        <fullName evidence="3">Cupredoxin</fullName>
    </submittedName>
</protein>
<evidence type="ECO:0000256" key="1">
    <source>
        <dbReference type="SAM" id="SignalP"/>
    </source>
</evidence>
<feature type="domain" description="Phytocyanin" evidence="2">
    <location>
        <begin position="42"/>
        <end position="111"/>
    </location>
</feature>
<proteinExistence type="predicted"/>
<dbReference type="InterPro" id="IPR008972">
    <property type="entry name" value="Cupredoxin"/>
</dbReference>
<feature type="chain" id="PRO_5041302223" evidence="1">
    <location>
        <begin position="18"/>
        <end position="194"/>
    </location>
</feature>
<dbReference type="AlphaFoldDB" id="A0AA39PHM6"/>
<reference evidence="3" key="1">
    <citation type="submission" date="2023-06" db="EMBL/GenBank/DDBJ databases">
        <authorList>
            <consortium name="Lawrence Berkeley National Laboratory"/>
            <person name="Ahrendt S."/>
            <person name="Sahu N."/>
            <person name="Indic B."/>
            <person name="Wong-Bajracharya J."/>
            <person name="Merenyi Z."/>
            <person name="Ke H.-M."/>
            <person name="Monk M."/>
            <person name="Kocsube S."/>
            <person name="Drula E."/>
            <person name="Lipzen A."/>
            <person name="Balint B."/>
            <person name="Henrissat B."/>
            <person name="Andreopoulos B."/>
            <person name="Martin F.M."/>
            <person name="Harder C.B."/>
            <person name="Rigling D."/>
            <person name="Ford K.L."/>
            <person name="Foster G.D."/>
            <person name="Pangilinan J."/>
            <person name="Papanicolaou A."/>
            <person name="Barry K."/>
            <person name="LaButti K."/>
            <person name="Viragh M."/>
            <person name="Koriabine M."/>
            <person name="Yan M."/>
            <person name="Riley R."/>
            <person name="Champramary S."/>
            <person name="Plett K.L."/>
            <person name="Tsai I.J."/>
            <person name="Slot J."/>
            <person name="Sipos G."/>
            <person name="Plett J."/>
            <person name="Nagy L.G."/>
            <person name="Grigoriev I.V."/>
        </authorList>
    </citation>
    <scope>NUCLEOTIDE SEQUENCE</scope>
    <source>
        <strain evidence="3">ICMP 16352</strain>
    </source>
</reference>
<dbReference type="GO" id="GO:0009055">
    <property type="term" value="F:electron transfer activity"/>
    <property type="evidence" value="ECO:0007669"/>
    <property type="project" value="InterPro"/>
</dbReference>
<dbReference type="Proteomes" id="UP001175227">
    <property type="component" value="Unassembled WGS sequence"/>
</dbReference>
<dbReference type="Pfam" id="PF02298">
    <property type="entry name" value="Cu_bind_like"/>
    <property type="match status" value="1"/>
</dbReference>
<feature type="signal peptide" evidence="1">
    <location>
        <begin position="1"/>
        <end position="17"/>
    </location>
</feature>
<name>A0AA39PHM6_9AGAR</name>
<gene>
    <name evidence="3" type="ORF">IW261DRAFT_1465882</name>
</gene>